<proteinExistence type="predicted"/>
<feature type="compositionally biased region" description="Gly residues" evidence="1">
    <location>
        <begin position="30"/>
        <end position="40"/>
    </location>
</feature>
<gene>
    <name evidence="2" type="ORF">NCTC10254_02034</name>
</gene>
<evidence type="ECO:0000256" key="1">
    <source>
        <dbReference type="SAM" id="MobiDB-lite"/>
    </source>
</evidence>
<dbReference type="EMBL" id="UARK01000029">
    <property type="protein sequence ID" value="SPW31230.1"/>
    <property type="molecule type" value="Genomic_DNA"/>
</dbReference>
<organism evidence="2 3">
    <name type="scientific">Corynebacterium matruchotii</name>
    <dbReference type="NCBI Taxonomy" id="43768"/>
    <lineage>
        <taxon>Bacteria</taxon>
        <taxon>Bacillati</taxon>
        <taxon>Actinomycetota</taxon>
        <taxon>Actinomycetes</taxon>
        <taxon>Mycobacteriales</taxon>
        <taxon>Corynebacteriaceae</taxon>
        <taxon>Corynebacterium</taxon>
    </lineage>
</organism>
<reference evidence="2 3" key="1">
    <citation type="submission" date="2018-06" db="EMBL/GenBank/DDBJ databases">
        <authorList>
            <consortium name="Pathogen Informatics"/>
            <person name="Doyle S."/>
        </authorList>
    </citation>
    <scope>NUCLEOTIDE SEQUENCE [LARGE SCALE GENOMIC DNA]</scope>
    <source>
        <strain evidence="2 3">NCTC10254</strain>
    </source>
</reference>
<protein>
    <submittedName>
        <fullName evidence="2">Uncharacterized protein</fullName>
    </submittedName>
</protein>
<evidence type="ECO:0000313" key="2">
    <source>
        <dbReference type="EMBL" id="SPW31230.1"/>
    </source>
</evidence>
<comment type="caution">
    <text evidence="2">The sequence shown here is derived from an EMBL/GenBank/DDBJ whole genome shotgun (WGS) entry which is preliminary data.</text>
</comment>
<evidence type="ECO:0000313" key="3">
    <source>
        <dbReference type="Proteomes" id="UP000249886"/>
    </source>
</evidence>
<name>A0A8B4H9C1_9CORY</name>
<sequence>MECGDVVEVAEFAGGVHAEQGDADVDGGDAESGGGDGANGGAAGGVVVADEVLGFGAVFEPVGLGFGGGGVAVVGVDFKDGAVS</sequence>
<dbReference type="AlphaFoldDB" id="A0A8B4H9C1"/>
<feature type="region of interest" description="Disordered" evidence="1">
    <location>
        <begin position="15"/>
        <end position="40"/>
    </location>
</feature>
<accession>A0A8B4H9C1</accession>
<dbReference type="Proteomes" id="UP000249886">
    <property type="component" value="Unassembled WGS sequence"/>
</dbReference>